<organism evidence="1 2">
    <name type="scientific">Paludibacter jiangxiensis</name>
    <dbReference type="NCBI Taxonomy" id="681398"/>
    <lineage>
        <taxon>Bacteria</taxon>
        <taxon>Pseudomonadati</taxon>
        <taxon>Bacteroidota</taxon>
        <taxon>Bacteroidia</taxon>
        <taxon>Bacteroidales</taxon>
        <taxon>Paludibacteraceae</taxon>
        <taxon>Paludibacter</taxon>
    </lineage>
</organism>
<proteinExistence type="predicted"/>
<gene>
    <name evidence="1" type="ORF">PJIAN_3278</name>
</gene>
<reference evidence="2" key="1">
    <citation type="submission" date="2016-04" db="EMBL/GenBank/DDBJ databases">
        <title>Draft genome sequence of Paludibacter jiangxiensis strain NM7.</title>
        <authorList>
            <person name="Qiu Y."/>
            <person name="Matsuura N."/>
            <person name="Ohashi A."/>
            <person name="Tourlousse M.D."/>
            <person name="Sekiguchi Y."/>
        </authorList>
    </citation>
    <scope>NUCLEOTIDE SEQUENCE [LARGE SCALE GENOMIC DNA]</scope>
    <source>
        <strain evidence="2">NM7</strain>
    </source>
</reference>
<evidence type="ECO:0000313" key="2">
    <source>
        <dbReference type="Proteomes" id="UP000076586"/>
    </source>
</evidence>
<name>A0A170ZSC2_9BACT</name>
<dbReference type="AlphaFoldDB" id="A0A170ZSC2"/>
<protein>
    <submittedName>
        <fullName evidence="1">Uncharacterized protein</fullName>
    </submittedName>
</protein>
<sequence>MIVTTTLPDNKEKAPITITVVSSSVIWYDWG</sequence>
<accession>A0A170ZSC2</accession>
<keyword evidence="2" id="KW-1185">Reference proteome</keyword>
<evidence type="ECO:0000313" key="1">
    <source>
        <dbReference type="EMBL" id="GAT62966.1"/>
    </source>
</evidence>
<reference evidence="2" key="2">
    <citation type="journal article" date="2017" name="Genome Announc.">
        <title>Draft genome sequence of Paludibacter jiangxiensis NM7(T), a propionate-producing fermentative bacterium.</title>
        <authorList>
            <person name="Qiu Y.-L."/>
            <person name="Tourlousse D.M."/>
            <person name="Matsuura N."/>
            <person name="Ohashi A."/>
            <person name="Sekiguchi Y."/>
        </authorList>
    </citation>
    <scope>NUCLEOTIDE SEQUENCE [LARGE SCALE GENOMIC DNA]</scope>
    <source>
        <strain evidence="2">NM7</strain>
    </source>
</reference>
<dbReference type="Proteomes" id="UP000076586">
    <property type="component" value="Unassembled WGS sequence"/>
</dbReference>
<comment type="caution">
    <text evidence="1">The sequence shown here is derived from an EMBL/GenBank/DDBJ whole genome shotgun (WGS) entry which is preliminary data.</text>
</comment>
<dbReference type="EMBL" id="BDCR01000003">
    <property type="protein sequence ID" value="GAT62966.1"/>
    <property type="molecule type" value="Genomic_DNA"/>
</dbReference>